<dbReference type="AlphaFoldDB" id="A0A382J5E5"/>
<keyword evidence="5" id="KW-0547">Nucleotide-binding</keyword>
<comment type="catalytic activity">
    <reaction evidence="10">
        <text>tRNA(Tyr) + L-tyrosine + ATP = L-tyrosyl-tRNA(Tyr) + AMP + diphosphate + H(+)</text>
        <dbReference type="Rhea" id="RHEA:10220"/>
        <dbReference type="Rhea" id="RHEA-COMP:9706"/>
        <dbReference type="Rhea" id="RHEA-COMP:9707"/>
        <dbReference type="ChEBI" id="CHEBI:15378"/>
        <dbReference type="ChEBI" id="CHEBI:30616"/>
        <dbReference type="ChEBI" id="CHEBI:33019"/>
        <dbReference type="ChEBI" id="CHEBI:58315"/>
        <dbReference type="ChEBI" id="CHEBI:78442"/>
        <dbReference type="ChEBI" id="CHEBI:78536"/>
        <dbReference type="ChEBI" id="CHEBI:456215"/>
        <dbReference type="EC" id="6.1.1.1"/>
    </reaction>
</comment>
<evidence type="ECO:0000256" key="5">
    <source>
        <dbReference type="ARBA" id="ARBA00022741"/>
    </source>
</evidence>
<keyword evidence="9" id="KW-0030">Aminoacyl-tRNA synthetase</keyword>
<dbReference type="GO" id="GO:0006437">
    <property type="term" value="P:tyrosyl-tRNA aminoacylation"/>
    <property type="evidence" value="ECO:0007669"/>
    <property type="project" value="InterPro"/>
</dbReference>
<reference evidence="11" key="1">
    <citation type="submission" date="2018-05" db="EMBL/GenBank/DDBJ databases">
        <authorList>
            <person name="Lanie J.A."/>
            <person name="Ng W.-L."/>
            <person name="Kazmierczak K.M."/>
            <person name="Andrzejewski T.M."/>
            <person name="Davidsen T.M."/>
            <person name="Wayne K.J."/>
            <person name="Tettelin H."/>
            <person name="Glass J.I."/>
            <person name="Rusch D."/>
            <person name="Podicherti R."/>
            <person name="Tsui H.-C.T."/>
            <person name="Winkler M.E."/>
        </authorList>
    </citation>
    <scope>NUCLEOTIDE SEQUENCE</scope>
</reference>
<keyword evidence="6" id="KW-0067">ATP-binding</keyword>
<sequence length="326" mass="37194">MTINETLAIIQRGTDEILPLDELKKKLEKNKPLRIKLGMDPTAPDLHLGHTVVINKMKQLQDLGHEIIFLIGDFTGMIGDPTGKNVTRKPLTKEEVLENAKSYEDQVFKILDKDKTRIAFNSEWMSKMSSAAMISLASKQTVARMLERDDFSKRYKSGQGISIHEFLYPLVQGFDSVALQADMELGGSDQKFNLLVGRDLQKQADMEPQVILTMPILEGLDGVQKMSKSLDNYIGIDESPDSMFGKIMSISDELMWRYLELLSFESLETIASWKEEVENGENPRNIKFRLAIEIISRFHDNKQAKKAQQNFIDRFSKNQTPDEMDE</sequence>
<dbReference type="NCBIfam" id="TIGR00234">
    <property type="entry name" value="tyrS"/>
    <property type="match status" value="1"/>
</dbReference>
<dbReference type="GO" id="GO:0005829">
    <property type="term" value="C:cytosol"/>
    <property type="evidence" value="ECO:0007669"/>
    <property type="project" value="TreeGrafter"/>
</dbReference>
<dbReference type="PRINTS" id="PR01040">
    <property type="entry name" value="TRNASYNTHTYR"/>
</dbReference>
<proteinExistence type="predicted"/>
<name>A0A382J5E5_9ZZZZ</name>
<dbReference type="GO" id="GO:0003723">
    <property type="term" value="F:RNA binding"/>
    <property type="evidence" value="ECO:0007669"/>
    <property type="project" value="UniProtKB-KW"/>
</dbReference>
<accession>A0A382J5E5</accession>
<dbReference type="FunFam" id="1.10.240.10:FF:000006">
    <property type="entry name" value="Tyrosine--tRNA ligase"/>
    <property type="match status" value="1"/>
</dbReference>
<evidence type="ECO:0000313" key="11">
    <source>
        <dbReference type="EMBL" id="SVC07260.1"/>
    </source>
</evidence>
<dbReference type="GO" id="GO:0005524">
    <property type="term" value="F:ATP binding"/>
    <property type="evidence" value="ECO:0007669"/>
    <property type="project" value="UniProtKB-KW"/>
</dbReference>
<dbReference type="CDD" id="cd00805">
    <property type="entry name" value="TyrRS_core"/>
    <property type="match status" value="1"/>
</dbReference>
<organism evidence="11">
    <name type="scientific">marine metagenome</name>
    <dbReference type="NCBI Taxonomy" id="408172"/>
    <lineage>
        <taxon>unclassified sequences</taxon>
        <taxon>metagenomes</taxon>
        <taxon>ecological metagenomes</taxon>
    </lineage>
</organism>
<dbReference type="InterPro" id="IPR002305">
    <property type="entry name" value="aa-tRNA-synth_Ic"/>
</dbReference>
<dbReference type="InterPro" id="IPR002307">
    <property type="entry name" value="Tyr-tRNA-ligase"/>
</dbReference>
<keyword evidence="4" id="KW-0436">Ligase</keyword>
<evidence type="ECO:0000256" key="2">
    <source>
        <dbReference type="ARBA" id="ARBA00013160"/>
    </source>
</evidence>
<evidence type="ECO:0000256" key="9">
    <source>
        <dbReference type="ARBA" id="ARBA00023146"/>
    </source>
</evidence>
<keyword evidence="8" id="KW-0648">Protein biosynthesis</keyword>
<dbReference type="FunFam" id="3.40.50.620:FF:000061">
    <property type="entry name" value="Tyrosine--tRNA ligase"/>
    <property type="match status" value="1"/>
</dbReference>
<dbReference type="PANTHER" id="PTHR11766:SF1">
    <property type="entry name" value="TYROSINE--TRNA LIGASE"/>
    <property type="match status" value="1"/>
</dbReference>
<evidence type="ECO:0000256" key="4">
    <source>
        <dbReference type="ARBA" id="ARBA00022598"/>
    </source>
</evidence>
<dbReference type="Gene3D" id="1.10.240.10">
    <property type="entry name" value="Tyrosyl-Transfer RNA Synthetase"/>
    <property type="match status" value="1"/>
</dbReference>
<evidence type="ECO:0000256" key="10">
    <source>
        <dbReference type="ARBA" id="ARBA00048248"/>
    </source>
</evidence>
<dbReference type="EC" id="6.1.1.1" evidence="2"/>
<evidence type="ECO:0000256" key="1">
    <source>
        <dbReference type="ARBA" id="ARBA00011738"/>
    </source>
</evidence>
<dbReference type="EMBL" id="UINC01071961">
    <property type="protein sequence ID" value="SVC07260.1"/>
    <property type="molecule type" value="Genomic_DNA"/>
</dbReference>
<evidence type="ECO:0000256" key="8">
    <source>
        <dbReference type="ARBA" id="ARBA00022917"/>
    </source>
</evidence>
<keyword evidence="7" id="KW-0694">RNA-binding</keyword>
<gene>
    <name evidence="11" type="ORF">METZ01_LOCUS260114</name>
</gene>
<dbReference type="GO" id="GO:0004831">
    <property type="term" value="F:tyrosine-tRNA ligase activity"/>
    <property type="evidence" value="ECO:0007669"/>
    <property type="project" value="UniProtKB-EC"/>
</dbReference>
<comment type="subunit">
    <text evidence="1">Homodimer.</text>
</comment>
<dbReference type="SUPFAM" id="SSF52374">
    <property type="entry name" value="Nucleotidylyl transferase"/>
    <property type="match status" value="1"/>
</dbReference>
<dbReference type="InterPro" id="IPR024088">
    <property type="entry name" value="Tyr-tRNA-ligase_bac-type"/>
</dbReference>
<evidence type="ECO:0000256" key="6">
    <source>
        <dbReference type="ARBA" id="ARBA00022840"/>
    </source>
</evidence>
<dbReference type="PROSITE" id="PS00178">
    <property type="entry name" value="AA_TRNA_LIGASE_I"/>
    <property type="match status" value="1"/>
</dbReference>
<dbReference type="PANTHER" id="PTHR11766">
    <property type="entry name" value="TYROSYL-TRNA SYNTHETASE"/>
    <property type="match status" value="1"/>
</dbReference>
<dbReference type="InterPro" id="IPR014729">
    <property type="entry name" value="Rossmann-like_a/b/a_fold"/>
</dbReference>
<keyword evidence="3" id="KW-0963">Cytoplasm</keyword>
<evidence type="ECO:0000256" key="3">
    <source>
        <dbReference type="ARBA" id="ARBA00022490"/>
    </source>
</evidence>
<dbReference type="Gene3D" id="3.40.50.620">
    <property type="entry name" value="HUPs"/>
    <property type="match status" value="1"/>
</dbReference>
<feature type="non-terminal residue" evidence="11">
    <location>
        <position position="326"/>
    </location>
</feature>
<dbReference type="InterPro" id="IPR001412">
    <property type="entry name" value="aa-tRNA-synth_I_CS"/>
</dbReference>
<protein>
    <recommendedName>
        <fullName evidence="2">tyrosine--tRNA ligase</fullName>
        <ecNumber evidence="2">6.1.1.1</ecNumber>
    </recommendedName>
</protein>
<evidence type="ECO:0000256" key="7">
    <source>
        <dbReference type="ARBA" id="ARBA00022884"/>
    </source>
</evidence>
<dbReference type="Pfam" id="PF00579">
    <property type="entry name" value="tRNA-synt_1b"/>
    <property type="match status" value="1"/>
</dbReference>